<evidence type="ECO:0000256" key="1">
    <source>
        <dbReference type="SAM" id="SignalP"/>
    </source>
</evidence>
<dbReference type="PROSITE" id="PS51257">
    <property type="entry name" value="PROKAR_LIPOPROTEIN"/>
    <property type="match status" value="1"/>
</dbReference>
<keyword evidence="1" id="KW-0732">Signal</keyword>
<evidence type="ECO:0000313" key="4">
    <source>
        <dbReference type="Proteomes" id="UP000292927"/>
    </source>
</evidence>
<name>A0A4Q7P2J8_9FIRM</name>
<feature type="signal peptide" evidence="1">
    <location>
        <begin position="1"/>
        <end position="26"/>
    </location>
</feature>
<dbReference type="EMBL" id="SGXF01000005">
    <property type="protein sequence ID" value="RZS94123.1"/>
    <property type="molecule type" value="Genomic_DNA"/>
</dbReference>
<accession>A0A4Q7P2J8</accession>
<dbReference type="AlphaFoldDB" id="A0A4Q7P2J8"/>
<keyword evidence="4" id="KW-1185">Reference proteome</keyword>
<organism evidence="3 4">
    <name type="scientific">Cuneatibacter caecimuris</name>
    <dbReference type="NCBI Taxonomy" id="1796618"/>
    <lineage>
        <taxon>Bacteria</taxon>
        <taxon>Bacillati</taxon>
        <taxon>Bacillota</taxon>
        <taxon>Clostridia</taxon>
        <taxon>Lachnospirales</taxon>
        <taxon>Lachnospiraceae</taxon>
        <taxon>Cuneatibacter</taxon>
    </lineage>
</organism>
<dbReference type="RefSeq" id="WP_130435755.1">
    <property type="nucleotide sequence ID" value="NZ_SGXF01000005.1"/>
</dbReference>
<reference evidence="3 4" key="1">
    <citation type="submission" date="2019-02" db="EMBL/GenBank/DDBJ databases">
        <title>Genomic Encyclopedia of Type Strains, Phase IV (KMG-IV): sequencing the most valuable type-strain genomes for metagenomic binning, comparative biology and taxonomic classification.</title>
        <authorList>
            <person name="Goeker M."/>
        </authorList>
    </citation>
    <scope>NUCLEOTIDE SEQUENCE [LARGE SCALE GENOMIC DNA]</scope>
    <source>
        <strain evidence="3 4">DSM 29486</strain>
    </source>
</reference>
<comment type="caution">
    <text evidence="3">The sequence shown here is derived from an EMBL/GenBank/DDBJ whole genome shotgun (WGS) entry which is preliminary data.</text>
</comment>
<protein>
    <submittedName>
        <fullName evidence="3">Uncharacterized protein DUF1266</fullName>
    </submittedName>
</protein>
<proteinExistence type="predicted"/>
<evidence type="ECO:0000259" key="2">
    <source>
        <dbReference type="Pfam" id="PF06889"/>
    </source>
</evidence>
<sequence length="243" mass="27637">MISAKKISAAVCITALSLLTGCSSQAKTSDTVLWMNGTYAVLTELNNGDYTLLGGMKNSSLNQKVEIKSLEDWWEVTDRESAEETLDWLLTEGHRTDFASLMQSLEEQGASELTEDELVSALSEAAEDEEQGKYLAKSYADYLEYGETAIDGWDYCRAMSLLGSYYIAGYYTEQEALDQSMEIAKIIQSSFTSWDELMDSYFRGYEYWSSESSQERRTIYEDIKGKENSPYQLDWNLSLEKTW</sequence>
<dbReference type="Pfam" id="PF06889">
    <property type="entry name" value="DUF1266"/>
    <property type="match status" value="1"/>
</dbReference>
<dbReference type="Proteomes" id="UP000292927">
    <property type="component" value="Unassembled WGS sequence"/>
</dbReference>
<dbReference type="InterPro" id="IPR009677">
    <property type="entry name" value="DUF1266"/>
</dbReference>
<evidence type="ECO:0000313" key="3">
    <source>
        <dbReference type="EMBL" id="RZS94123.1"/>
    </source>
</evidence>
<feature type="chain" id="PRO_5020803243" evidence="1">
    <location>
        <begin position="27"/>
        <end position="243"/>
    </location>
</feature>
<dbReference type="OrthoDB" id="6820768at2"/>
<gene>
    <name evidence="3" type="ORF">EV209_2491</name>
</gene>
<feature type="domain" description="DUF1266" evidence="2">
    <location>
        <begin position="69"/>
        <end position="235"/>
    </location>
</feature>